<dbReference type="EMBL" id="BMAQ01000006">
    <property type="protein sequence ID" value="GFR37718.1"/>
    <property type="molecule type" value="Genomic_DNA"/>
</dbReference>
<organism evidence="8 9">
    <name type="scientific">Insulibacter thermoxylanivorax</name>
    <dbReference type="NCBI Taxonomy" id="2749268"/>
    <lineage>
        <taxon>Bacteria</taxon>
        <taxon>Bacillati</taxon>
        <taxon>Bacillota</taxon>
        <taxon>Bacilli</taxon>
        <taxon>Bacillales</taxon>
        <taxon>Paenibacillaceae</taxon>
        <taxon>Insulibacter</taxon>
    </lineage>
</organism>
<evidence type="ECO:0000256" key="6">
    <source>
        <dbReference type="SAM" id="MobiDB-lite"/>
    </source>
</evidence>
<feature type="transmembrane region" description="Helical" evidence="7">
    <location>
        <begin position="44"/>
        <end position="63"/>
    </location>
</feature>
<keyword evidence="9" id="KW-1185">Reference proteome</keyword>
<gene>
    <name evidence="8" type="ORF">PRECH8_10140</name>
</gene>
<sequence>MIGVLTLGSMHITAYALSEADDEGELVIGRGTDSVSLWLSWLKVILILIVIIGLIYMLVRFLAKKNQTWFGGRSIRVLSGIQLAPNKSVQVIEIGGIVYVLGVGDDVRLIDKITDQELASLIIEQFDIQDTSSFIPAFERLQRFINRRRSSDIASDLPNQQTFQQIFQDRLERVSGQSRQIDKIMSDIQQDEKERSER</sequence>
<dbReference type="Pfam" id="PF04347">
    <property type="entry name" value="FliO"/>
    <property type="match status" value="1"/>
</dbReference>
<reference evidence="8" key="1">
    <citation type="submission" date="2020-08" db="EMBL/GenBank/DDBJ databases">
        <authorList>
            <person name="Uke A."/>
            <person name="Chhe C."/>
            <person name="Baramee S."/>
            <person name="Kosugi A."/>
        </authorList>
    </citation>
    <scope>NUCLEOTIDE SEQUENCE</scope>
    <source>
        <strain evidence="8">DA-C8</strain>
    </source>
</reference>
<dbReference type="GO" id="GO:0044781">
    <property type="term" value="P:bacterial-type flagellum organization"/>
    <property type="evidence" value="ECO:0007669"/>
    <property type="project" value="InterPro"/>
</dbReference>
<keyword evidence="2" id="KW-1003">Cell membrane</keyword>
<feature type="compositionally biased region" description="Basic and acidic residues" evidence="6">
    <location>
        <begin position="180"/>
        <end position="198"/>
    </location>
</feature>
<protein>
    <recommendedName>
        <fullName evidence="10">Flagellar protein FliO/FliZ</fullName>
    </recommendedName>
</protein>
<dbReference type="GO" id="GO:0016020">
    <property type="term" value="C:membrane"/>
    <property type="evidence" value="ECO:0007669"/>
    <property type="project" value="InterPro"/>
</dbReference>
<evidence type="ECO:0000256" key="7">
    <source>
        <dbReference type="SAM" id="Phobius"/>
    </source>
</evidence>
<evidence type="ECO:0008006" key="10">
    <source>
        <dbReference type="Google" id="ProtNLM"/>
    </source>
</evidence>
<evidence type="ECO:0000256" key="4">
    <source>
        <dbReference type="ARBA" id="ARBA00022989"/>
    </source>
</evidence>
<comment type="caution">
    <text evidence="8">The sequence shown here is derived from an EMBL/GenBank/DDBJ whole genome shotgun (WGS) entry which is preliminary data.</text>
</comment>
<evidence type="ECO:0000256" key="3">
    <source>
        <dbReference type="ARBA" id="ARBA00022692"/>
    </source>
</evidence>
<keyword evidence="5 7" id="KW-0472">Membrane</keyword>
<keyword evidence="3 7" id="KW-0812">Transmembrane</keyword>
<keyword evidence="4 7" id="KW-1133">Transmembrane helix</keyword>
<evidence type="ECO:0000313" key="8">
    <source>
        <dbReference type="EMBL" id="GFR37718.1"/>
    </source>
</evidence>
<dbReference type="InterPro" id="IPR022781">
    <property type="entry name" value="Flagellar_biosynth_FliO"/>
</dbReference>
<evidence type="ECO:0000256" key="2">
    <source>
        <dbReference type="ARBA" id="ARBA00022475"/>
    </source>
</evidence>
<feature type="region of interest" description="Disordered" evidence="6">
    <location>
        <begin position="177"/>
        <end position="198"/>
    </location>
</feature>
<dbReference type="Proteomes" id="UP000654993">
    <property type="component" value="Unassembled WGS sequence"/>
</dbReference>
<reference evidence="8" key="2">
    <citation type="journal article" date="2021" name="Data Brief">
        <title>Draft genome sequence data of the facultative, thermophilic, xylanolytic bacterium Paenibacillus sp. strain DA-C8.</title>
        <authorList>
            <person name="Chhe C."/>
            <person name="Uke A."/>
            <person name="Baramee S."/>
            <person name="Ungkulpasvich U."/>
            <person name="Tachaapaikoon C."/>
            <person name="Pason P."/>
            <person name="Waeonukul R."/>
            <person name="Ratanakhanokchai K."/>
            <person name="Kosugi A."/>
        </authorList>
    </citation>
    <scope>NUCLEOTIDE SEQUENCE</scope>
    <source>
        <strain evidence="8">DA-C8</strain>
    </source>
</reference>
<proteinExistence type="predicted"/>
<evidence type="ECO:0000256" key="1">
    <source>
        <dbReference type="ARBA" id="ARBA00004236"/>
    </source>
</evidence>
<name>A0A916VFC1_9BACL</name>
<evidence type="ECO:0000313" key="9">
    <source>
        <dbReference type="Proteomes" id="UP000654993"/>
    </source>
</evidence>
<comment type="subcellular location">
    <subcellularLocation>
        <location evidence="1">Cell membrane</location>
    </subcellularLocation>
</comment>
<evidence type="ECO:0000256" key="5">
    <source>
        <dbReference type="ARBA" id="ARBA00023136"/>
    </source>
</evidence>
<dbReference type="AlphaFoldDB" id="A0A916VFC1"/>
<accession>A0A916VFC1</accession>